<organism evidence="7 8">
    <name type="scientific">Flammeovirga pacifica</name>
    <dbReference type="NCBI Taxonomy" id="915059"/>
    <lineage>
        <taxon>Bacteria</taxon>
        <taxon>Pseudomonadati</taxon>
        <taxon>Bacteroidota</taxon>
        <taxon>Cytophagia</taxon>
        <taxon>Cytophagales</taxon>
        <taxon>Flammeovirgaceae</taxon>
        <taxon>Flammeovirga</taxon>
    </lineage>
</organism>
<feature type="transmembrane region" description="Helical" evidence="6">
    <location>
        <begin position="196"/>
        <end position="220"/>
    </location>
</feature>
<accession>A0A1S1YV97</accession>
<evidence type="ECO:0000256" key="4">
    <source>
        <dbReference type="ARBA" id="ARBA00022989"/>
    </source>
</evidence>
<feature type="transmembrane region" description="Helical" evidence="6">
    <location>
        <begin position="226"/>
        <end position="249"/>
    </location>
</feature>
<dbReference type="PANTHER" id="PTHR40277">
    <property type="entry name" value="BLL5419 PROTEIN"/>
    <property type="match status" value="1"/>
</dbReference>
<dbReference type="OrthoDB" id="1123508at2"/>
<comment type="caution">
    <text evidence="7">The sequence shown here is derived from an EMBL/GenBank/DDBJ whole genome shotgun (WGS) entry which is preliminary data.</text>
</comment>
<gene>
    <name evidence="7" type="ORF">NH26_00580</name>
</gene>
<dbReference type="InterPro" id="IPR022791">
    <property type="entry name" value="L-PG_synthase/AglD"/>
</dbReference>
<dbReference type="Proteomes" id="UP000179797">
    <property type="component" value="Unassembled WGS sequence"/>
</dbReference>
<sequence length="296" mass="33101">MITVLKQHFTSKNLGFLFKTLMSVGMLLFLFFKVDFSVFKNLNWSIIPMLLLGLIITLSALALMTCRWKVLTNTLNIKADFKNLYVYYLKGSFFNIFLPGAIGGDIIRTRELITKYQANTKTATIITVVERVAGLYTLGILGSLGIIFIELPTGLNFKTVLPAYVWYTLPTLAFACIPVVKWIINKKVNIGYKTILPTLILSLLGQMGDILIAFSFVLFFDLPIGFEQFLVIMPVVYIATVLPISLGGLGVREGTVVGILAFYGVDTSLAIMISFLMYFVKVLLAFVGWLFYISTK</sequence>
<feature type="transmembrane region" description="Helical" evidence="6">
    <location>
        <begin position="164"/>
        <end position="184"/>
    </location>
</feature>
<feature type="transmembrane region" description="Helical" evidence="6">
    <location>
        <begin position="269"/>
        <end position="292"/>
    </location>
</feature>
<dbReference type="EMBL" id="JRYR02000001">
    <property type="protein sequence ID" value="OHX64946.1"/>
    <property type="molecule type" value="Genomic_DNA"/>
</dbReference>
<keyword evidence="3 6" id="KW-0812">Transmembrane</keyword>
<dbReference type="NCBIfam" id="TIGR00374">
    <property type="entry name" value="flippase-like domain"/>
    <property type="match status" value="1"/>
</dbReference>
<dbReference type="STRING" id="915059.NH26_00580"/>
<dbReference type="GO" id="GO:0005886">
    <property type="term" value="C:plasma membrane"/>
    <property type="evidence" value="ECO:0007669"/>
    <property type="project" value="UniProtKB-SubCell"/>
</dbReference>
<dbReference type="AlphaFoldDB" id="A0A1S1YV97"/>
<reference evidence="7 8" key="1">
    <citation type="journal article" date="2012" name="Int. J. Syst. Evol. Microbiol.">
        <title>Flammeovirga pacifica sp. nov., isolated from deep-sea sediment.</title>
        <authorList>
            <person name="Xu H."/>
            <person name="Fu Y."/>
            <person name="Yang N."/>
            <person name="Ding Z."/>
            <person name="Lai Q."/>
            <person name="Zeng R."/>
        </authorList>
    </citation>
    <scope>NUCLEOTIDE SEQUENCE [LARGE SCALE GENOMIC DNA]</scope>
    <source>
        <strain evidence="8">DSM 24597 / LMG 26175 / WPAGA1</strain>
    </source>
</reference>
<dbReference type="Pfam" id="PF03706">
    <property type="entry name" value="LPG_synthase_TM"/>
    <property type="match status" value="1"/>
</dbReference>
<feature type="transmembrane region" description="Helical" evidence="6">
    <location>
        <begin position="14"/>
        <end position="32"/>
    </location>
</feature>
<name>A0A1S1YV97_FLAPC</name>
<evidence type="ECO:0000313" key="7">
    <source>
        <dbReference type="EMBL" id="OHX64946.1"/>
    </source>
</evidence>
<keyword evidence="5 6" id="KW-0472">Membrane</keyword>
<evidence type="ECO:0000313" key="8">
    <source>
        <dbReference type="Proteomes" id="UP000179797"/>
    </source>
</evidence>
<keyword evidence="8" id="KW-1185">Reference proteome</keyword>
<proteinExistence type="predicted"/>
<evidence type="ECO:0000256" key="6">
    <source>
        <dbReference type="SAM" id="Phobius"/>
    </source>
</evidence>
<keyword evidence="2" id="KW-1003">Cell membrane</keyword>
<evidence type="ECO:0000256" key="3">
    <source>
        <dbReference type="ARBA" id="ARBA00022692"/>
    </source>
</evidence>
<comment type="subcellular location">
    <subcellularLocation>
        <location evidence="1">Cell membrane</location>
        <topology evidence="1">Multi-pass membrane protein</topology>
    </subcellularLocation>
</comment>
<evidence type="ECO:0008006" key="9">
    <source>
        <dbReference type="Google" id="ProtNLM"/>
    </source>
</evidence>
<feature type="transmembrane region" description="Helical" evidence="6">
    <location>
        <begin position="128"/>
        <end position="149"/>
    </location>
</feature>
<protein>
    <recommendedName>
        <fullName evidence="9">Lysylphosphatidylglycerol synthetase</fullName>
    </recommendedName>
</protein>
<dbReference type="PANTHER" id="PTHR40277:SF1">
    <property type="entry name" value="BLL5419 PROTEIN"/>
    <property type="match status" value="1"/>
</dbReference>
<evidence type="ECO:0000256" key="2">
    <source>
        <dbReference type="ARBA" id="ARBA00022475"/>
    </source>
</evidence>
<evidence type="ECO:0000256" key="1">
    <source>
        <dbReference type="ARBA" id="ARBA00004651"/>
    </source>
</evidence>
<keyword evidence="4 6" id="KW-1133">Transmembrane helix</keyword>
<feature type="transmembrane region" description="Helical" evidence="6">
    <location>
        <begin position="85"/>
        <end position="107"/>
    </location>
</feature>
<evidence type="ECO:0000256" key="5">
    <source>
        <dbReference type="ARBA" id="ARBA00023136"/>
    </source>
</evidence>
<feature type="transmembrane region" description="Helical" evidence="6">
    <location>
        <begin position="44"/>
        <end position="65"/>
    </location>
</feature>
<dbReference type="RefSeq" id="WP_044224522.1">
    <property type="nucleotide sequence ID" value="NZ_JRYR02000001.1"/>
</dbReference>